<dbReference type="SMART" id="SM00220">
    <property type="entry name" value="S_TKc"/>
    <property type="match status" value="1"/>
</dbReference>
<dbReference type="Gene3D" id="3.30.200.20">
    <property type="entry name" value="Phosphorylase Kinase, domain 1"/>
    <property type="match status" value="1"/>
</dbReference>
<evidence type="ECO:0000313" key="10">
    <source>
        <dbReference type="EMBL" id="CAD8252135.1"/>
    </source>
</evidence>
<dbReference type="Pfam" id="PF00069">
    <property type="entry name" value="Pkinase"/>
    <property type="match status" value="2"/>
</dbReference>
<evidence type="ECO:0000259" key="9">
    <source>
        <dbReference type="PROSITE" id="PS50011"/>
    </source>
</evidence>
<gene>
    <name evidence="10" type="ORF">PPYR1160_LOCUS1627</name>
</gene>
<dbReference type="InterPro" id="IPR000719">
    <property type="entry name" value="Prot_kinase_dom"/>
</dbReference>
<feature type="region of interest" description="Disordered" evidence="8">
    <location>
        <begin position="1"/>
        <end position="24"/>
    </location>
</feature>
<dbReference type="PROSITE" id="PS00108">
    <property type="entry name" value="PROTEIN_KINASE_ST"/>
    <property type="match status" value="1"/>
</dbReference>
<evidence type="ECO:0000256" key="8">
    <source>
        <dbReference type="SAM" id="MobiDB-lite"/>
    </source>
</evidence>
<dbReference type="Gene3D" id="1.10.510.10">
    <property type="entry name" value="Transferase(Phosphotransferase) domain 1"/>
    <property type="match status" value="1"/>
</dbReference>
<dbReference type="CDD" id="cd05123">
    <property type="entry name" value="STKc_AGC"/>
    <property type="match status" value="1"/>
</dbReference>
<proteinExistence type="predicted"/>
<dbReference type="InterPro" id="IPR045270">
    <property type="entry name" value="STKc_AGC"/>
</dbReference>
<keyword evidence="3" id="KW-0808">Transferase</keyword>
<evidence type="ECO:0000256" key="6">
    <source>
        <dbReference type="ARBA" id="ARBA00022840"/>
    </source>
</evidence>
<reference evidence="10" key="1">
    <citation type="submission" date="2021-01" db="EMBL/GenBank/DDBJ databases">
        <authorList>
            <person name="Corre E."/>
            <person name="Pelletier E."/>
            <person name="Niang G."/>
            <person name="Scheremetjew M."/>
            <person name="Finn R."/>
            <person name="Kale V."/>
            <person name="Holt S."/>
            <person name="Cochrane G."/>
            <person name="Meng A."/>
            <person name="Brown T."/>
            <person name="Cohen L."/>
        </authorList>
    </citation>
    <scope>NUCLEOTIDE SEQUENCE</scope>
    <source>
        <strain evidence="10">CCMP2078</strain>
    </source>
</reference>
<feature type="domain" description="Protein kinase" evidence="9">
    <location>
        <begin position="140"/>
        <end position="444"/>
    </location>
</feature>
<dbReference type="PROSITE" id="PS50011">
    <property type="entry name" value="PROTEIN_KINASE_DOM"/>
    <property type="match status" value="1"/>
</dbReference>
<dbReference type="PROSITE" id="PS00107">
    <property type="entry name" value="PROTEIN_KINASE_ATP"/>
    <property type="match status" value="1"/>
</dbReference>
<dbReference type="InterPro" id="IPR011009">
    <property type="entry name" value="Kinase-like_dom_sf"/>
</dbReference>
<evidence type="ECO:0000256" key="3">
    <source>
        <dbReference type="ARBA" id="ARBA00022679"/>
    </source>
</evidence>
<feature type="region of interest" description="Disordered" evidence="8">
    <location>
        <begin position="324"/>
        <end position="347"/>
    </location>
</feature>
<dbReference type="GO" id="GO:0004674">
    <property type="term" value="F:protein serine/threonine kinase activity"/>
    <property type="evidence" value="ECO:0007669"/>
    <property type="project" value="UniProtKB-KW"/>
</dbReference>
<evidence type="ECO:0000256" key="4">
    <source>
        <dbReference type="ARBA" id="ARBA00022741"/>
    </source>
</evidence>
<keyword evidence="6 7" id="KW-0067">ATP-binding</keyword>
<protein>
    <recommendedName>
        <fullName evidence="9">Protein kinase domain-containing protein</fullName>
    </recommendedName>
</protein>
<evidence type="ECO:0000256" key="1">
    <source>
        <dbReference type="ARBA" id="ARBA00022527"/>
    </source>
</evidence>
<organism evidence="10">
    <name type="scientific">Pinguiococcus pyrenoidosus</name>
    <dbReference type="NCBI Taxonomy" id="172671"/>
    <lineage>
        <taxon>Eukaryota</taxon>
        <taxon>Sar</taxon>
        <taxon>Stramenopiles</taxon>
        <taxon>Ochrophyta</taxon>
        <taxon>Pinguiophyceae</taxon>
        <taxon>Pinguiochrysidales</taxon>
        <taxon>Pinguiochrysidaceae</taxon>
        <taxon>Pinguiococcus</taxon>
    </lineage>
</organism>
<dbReference type="PANTHER" id="PTHR24351">
    <property type="entry name" value="RIBOSOMAL PROTEIN S6 KINASE"/>
    <property type="match status" value="1"/>
</dbReference>
<dbReference type="EMBL" id="HBEA01002184">
    <property type="protein sequence ID" value="CAD8252135.1"/>
    <property type="molecule type" value="Transcribed_RNA"/>
</dbReference>
<evidence type="ECO:0000256" key="2">
    <source>
        <dbReference type="ARBA" id="ARBA00022553"/>
    </source>
</evidence>
<dbReference type="InterPro" id="IPR008271">
    <property type="entry name" value="Ser/Thr_kinase_AS"/>
</dbReference>
<keyword evidence="5" id="KW-0418">Kinase</keyword>
<accession>A0A7R9U2F5</accession>
<name>A0A7R9U2F5_9STRA</name>
<dbReference type="GO" id="GO:0005524">
    <property type="term" value="F:ATP binding"/>
    <property type="evidence" value="ECO:0007669"/>
    <property type="project" value="UniProtKB-UniRule"/>
</dbReference>
<feature type="binding site" evidence="7">
    <location>
        <position position="169"/>
    </location>
    <ligand>
        <name>ATP</name>
        <dbReference type="ChEBI" id="CHEBI:30616"/>
    </ligand>
</feature>
<keyword evidence="1" id="KW-0723">Serine/threonine-protein kinase</keyword>
<dbReference type="InterPro" id="IPR017441">
    <property type="entry name" value="Protein_kinase_ATP_BS"/>
</dbReference>
<dbReference type="AlphaFoldDB" id="A0A7R9U2F5"/>
<dbReference type="SUPFAM" id="SSF56112">
    <property type="entry name" value="Protein kinase-like (PK-like)"/>
    <property type="match status" value="1"/>
</dbReference>
<evidence type="ECO:0000256" key="7">
    <source>
        <dbReference type="PROSITE-ProRule" id="PRU10141"/>
    </source>
</evidence>
<sequence length="520" mass="57580">MSDSGTESPSSPGASTESLSPRSTLDLQGLRQYVVRDLDTGEVYALGAEDLEFDTFTSPRKERRRSSGYAQMSRAVNDTLNGLGIALSATVSGVWSFLSDGGALLFGDAEFGLYHGMNVETARLQGDDGRPGEEIRMSELGVVRTLGRGAFGQVLLVRHKPSAKEFALKIVRLQASGHITQQQLMEEKHVLEKMGRCRHPYCAALKFAFHANDSLYLGMEYLSGGDLKKHLRLHRRLPLAWVRFWVAELVLALGHLHSLDIVYRDVKPHNCILDSDGHVRIVDFGLSKQRVTDACGARTLLGTPDYAAPEVLAVGFRRAAQKREKRLQKEQKSSTAPPAGRRSSSHEISLDDLQTWRDGYGKAADWWSLGVMTYELLSGSSPFKARDVRHTYKKILFSPLKFRGEEYFHEDTRTLLNGLLEKDPADRLGSWNDIPKDIMSQPFFATIDWDLLMARKLPSPYHSADALLDKECQDGGAEAQRSAPTVDKAGHVEKHLCSPVPVAPAAQFQDAAAAMALDAF</sequence>
<keyword evidence="4 7" id="KW-0547">Nucleotide-binding</keyword>
<keyword evidence="2" id="KW-0597">Phosphoprotein</keyword>
<evidence type="ECO:0000256" key="5">
    <source>
        <dbReference type="ARBA" id="ARBA00022777"/>
    </source>
</evidence>